<accession>A0A2B4RBD8</accession>
<dbReference type="EMBL" id="LSMT01000836">
    <property type="protein sequence ID" value="PFX14123.1"/>
    <property type="molecule type" value="Genomic_DNA"/>
</dbReference>
<comment type="caution">
    <text evidence="2">The sequence shown here is derived from an EMBL/GenBank/DDBJ whole genome shotgun (WGS) entry which is preliminary data.</text>
</comment>
<dbReference type="Proteomes" id="UP000225706">
    <property type="component" value="Unassembled WGS sequence"/>
</dbReference>
<dbReference type="AlphaFoldDB" id="A0A2B4RBD8"/>
<feature type="compositionally biased region" description="Low complexity" evidence="1">
    <location>
        <begin position="1"/>
        <end position="14"/>
    </location>
</feature>
<evidence type="ECO:0000256" key="1">
    <source>
        <dbReference type="SAM" id="MobiDB-lite"/>
    </source>
</evidence>
<gene>
    <name evidence="2" type="ORF">AWC38_SpisGene21745</name>
</gene>
<feature type="compositionally biased region" description="Acidic residues" evidence="1">
    <location>
        <begin position="46"/>
        <end position="63"/>
    </location>
</feature>
<sequence length="73" mass="7687">MSENEPSTGESSSEGSKDVCSSSGEDYYVFNGDFAPYQGEPLASNEDGENTGGGEDEEEDEDGVCVEIAVLHT</sequence>
<feature type="region of interest" description="Disordered" evidence="1">
    <location>
        <begin position="1"/>
        <end position="63"/>
    </location>
</feature>
<reference evidence="3" key="1">
    <citation type="journal article" date="2017" name="bioRxiv">
        <title>Comparative analysis of the genomes of Stylophora pistillata and Acropora digitifera provides evidence for extensive differences between species of corals.</title>
        <authorList>
            <person name="Voolstra C.R."/>
            <person name="Li Y."/>
            <person name="Liew Y.J."/>
            <person name="Baumgarten S."/>
            <person name="Zoccola D."/>
            <person name="Flot J.-F."/>
            <person name="Tambutte S."/>
            <person name="Allemand D."/>
            <person name="Aranda M."/>
        </authorList>
    </citation>
    <scope>NUCLEOTIDE SEQUENCE [LARGE SCALE GENOMIC DNA]</scope>
</reference>
<name>A0A2B4RBD8_STYPI</name>
<evidence type="ECO:0000313" key="2">
    <source>
        <dbReference type="EMBL" id="PFX14123.1"/>
    </source>
</evidence>
<evidence type="ECO:0000313" key="3">
    <source>
        <dbReference type="Proteomes" id="UP000225706"/>
    </source>
</evidence>
<organism evidence="2 3">
    <name type="scientific">Stylophora pistillata</name>
    <name type="common">Smooth cauliflower coral</name>
    <dbReference type="NCBI Taxonomy" id="50429"/>
    <lineage>
        <taxon>Eukaryota</taxon>
        <taxon>Metazoa</taxon>
        <taxon>Cnidaria</taxon>
        <taxon>Anthozoa</taxon>
        <taxon>Hexacorallia</taxon>
        <taxon>Scleractinia</taxon>
        <taxon>Astrocoeniina</taxon>
        <taxon>Pocilloporidae</taxon>
        <taxon>Stylophora</taxon>
    </lineage>
</organism>
<keyword evidence="3" id="KW-1185">Reference proteome</keyword>
<proteinExistence type="predicted"/>
<protein>
    <submittedName>
        <fullName evidence="2">Uncharacterized protein</fullName>
    </submittedName>
</protein>